<dbReference type="HOGENOM" id="CLU_885633_0_0_1"/>
<sequence length="314" mass="35827">MPAGPIWSSLTIAVGTYPNHLTHIRLSHHMRERCLKLGALAPGDVLPNVEVHPFCILLAYLNGDESLSVFKRQATDPSFLLIFAHTWALAARLSLRTLQNELISVVSKLYTVINEGTCSYQRCTWTDIYLLQAFQHIRSQFGPETHAENFLVCFSGRTAPLIGELEKQLRSKDFDFDIQEKILKEARSFERDLIIHCPHIFHVSTLNPPSYPPLDVQRLPQDESSNADATRFDGAPYNPRPRCARPIQSTLYTRSRRHEQLRRERRSQTQSRLCDSRALPSNVTYASNATSVQRHVSFRLSHSDTVYDSDPAEE</sequence>
<dbReference type="Proteomes" id="UP000054337">
    <property type="component" value="Unassembled WGS sequence"/>
</dbReference>
<feature type="region of interest" description="Disordered" evidence="1">
    <location>
        <begin position="255"/>
        <end position="274"/>
    </location>
</feature>
<organism evidence="2 3">
    <name type="scientific">Bipolaris victoriae (strain FI3)</name>
    <name type="common">Victoria blight of oats agent</name>
    <name type="synonym">Cochliobolus victoriae</name>
    <dbReference type="NCBI Taxonomy" id="930091"/>
    <lineage>
        <taxon>Eukaryota</taxon>
        <taxon>Fungi</taxon>
        <taxon>Dikarya</taxon>
        <taxon>Ascomycota</taxon>
        <taxon>Pezizomycotina</taxon>
        <taxon>Dothideomycetes</taxon>
        <taxon>Pleosporomycetidae</taxon>
        <taxon>Pleosporales</taxon>
        <taxon>Pleosporineae</taxon>
        <taxon>Pleosporaceae</taxon>
        <taxon>Bipolaris</taxon>
    </lineage>
</organism>
<reference evidence="2 3" key="1">
    <citation type="journal article" date="2013" name="PLoS Genet.">
        <title>Comparative genome structure, secondary metabolite, and effector coding capacity across Cochliobolus pathogens.</title>
        <authorList>
            <person name="Condon B.J."/>
            <person name="Leng Y."/>
            <person name="Wu D."/>
            <person name="Bushley K.E."/>
            <person name="Ohm R.A."/>
            <person name="Otillar R."/>
            <person name="Martin J."/>
            <person name="Schackwitz W."/>
            <person name="Grimwood J."/>
            <person name="MohdZainudin N."/>
            <person name="Xue C."/>
            <person name="Wang R."/>
            <person name="Manning V.A."/>
            <person name="Dhillon B."/>
            <person name="Tu Z.J."/>
            <person name="Steffenson B.J."/>
            <person name="Salamov A."/>
            <person name="Sun H."/>
            <person name="Lowry S."/>
            <person name="LaButti K."/>
            <person name="Han J."/>
            <person name="Copeland A."/>
            <person name="Lindquist E."/>
            <person name="Barry K."/>
            <person name="Schmutz J."/>
            <person name="Baker S.E."/>
            <person name="Ciuffetti L.M."/>
            <person name="Grigoriev I.V."/>
            <person name="Zhong S."/>
            <person name="Turgeon B.G."/>
        </authorList>
    </citation>
    <scope>NUCLEOTIDE SEQUENCE [LARGE SCALE GENOMIC DNA]</scope>
    <source>
        <strain evidence="2 3">FI3</strain>
    </source>
</reference>
<dbReference type="EMBL" id="KI968832">
    <property type="protein sequence ID" value="EUN21810.1"/>
    <property type="molecule type" value="Genomic_DNA"/>
</dbReference>
<keyword evidence="3" id="KW-1185">Reference proteome</keyword>
<proteinExistence type="predicted"/>
<accession>W7E758</accession>
<evidence type="ECO:0000313" key="2">
    <source>
        <dbReference type="EMBL" id="EUN21810.1"/>
    </source>
</evidence>
<protein>
    <submittedName>
        <fullName evidence="2">Uncharacterized protein</fullName>
    </submittedName>
</protein>
<dbReference type="AlphaFoldDB" id="W7E758"/>
<dbReference type="OrthoDB" id="3799800at2759"/>
<dbReference type="GeneID" id="26257292"/>
<feature type="compositionally biased region" description="Basic residues" evidence="1">
    <location>
        <begin position="255"/>
        <end position="265"/>
    </location>
</feature>
<evidence type="ECO:0000256" key="1">
    <source>
        <dbReference type="SAM" id="MobiDB-lite"/>
    </source>
</evidence>
<evidence type="ECO:0000313" key="3">
    <source>
        <dbReference type="Proteomes" id="UP000054337"/>
    </source>
</evidence>
<name>W7E758_BIPV3</name>
<gene>
    <name evidence="2" type="ORF">COCVIDRAFT_42309</name>
</gene>
<dbReference type="RefSeq" id="XP_014551385.1">
    <property type="nucleotide sequence ID" value="XM_014695899.1"/>
</dbReference>
<feature type="region of interest" description="Disordered" evidence="1">
    <location>
        <begin position="212"/>
        <end position="246"/>
    </location>
</feature>